<reference evidence="2 3" key="1">
    <citation type="submission" date="2024-03" db="EMBL/GenBank/DDBJ databases">
        <title>Sequence of Lycoming College Course Isolates.</title>
        <authorList>
            <person name="Plotts O."/>
            <person name="Newman J."/>
        </authorList>
    </citation>
    <scope>NUCLEOTIDE SEQUENCE [LARGE SCALE GENOMIC DNA]</scope>
    <source>
        <strain evidence="2 3">CJB-3</strain>
    </source>
</reference>
<accession>A0ABU8NRY9</accession>
<evidence type="ECO:0000256" key="1">
    <source>
        <dbReference type="SAM" id="SignalP"/>
    </source>
</evidence>
<keyword evidence="3" id="KW-1185">Reference proteome</keyword>
<proteinExistence type="predicted"/>
<dbReference type="InterPro" id="IPR021314">
    <property type="entry name" value="DUF2911"/>
</dbReference>
<dbReference type="RefSeq" id="WP_337717059.1">
    <property type="nucleotide sequence ID" value="NZ_CBFGNQ010000039.1"/>
</dbReference>
<dbReference type="Proteomes" id="UP001378956">
    <property type="component" value="Unassembled WGS sequence"/>
</dbReference>
<evidence type="ECO:0000313" key="3">
    <source>
        <dbReference type="Proteomes" id="UP001378956"/>
    </source>
</evidence>
<keyword evidence="1" id="KW-0732">Signal</keyword>
<protein>
    <submittedName>
        <fullName evidence="2">DUF2911 domain-containing protein</fullName>
    </submittedName>
</protein>
<sequence>MKKIMLFALFAIFAGNTMAQDVKFPAIDSSPADIAYFPLSVAKAKDDSKPLIKVVYSRPSKKGREIFGVLEQFGKVWRVGANESTEIKFYKTVVIAGKKIKAGSYSLFAIPNKDNWTLIINKQTDKWGAFTYNQEKDLVRVDVPVKTLTSTVESLCITFKSQEKGANLIIAWDKTFVELPIEIK</sequence>
<evidence type="ECO:0000313" key="2">
    <source>
        <dbReference type="EMBL" id="MEJ2903978.1"/>
    </source>
</evidence>
<gene>
    <name evidence="2" type="ORF">WAE58_16155</name>
</gene>
<dbReference type="EMBL" id="JBBEUB010000005">
    <property type="protein sequence ID" value="MEJ2903978.1"/>
    <property type="molecule type" value="Genomic_DNA"/>
</dbReference>
<dbReference type="Pfam" id="PF11138">
    <property type="entry name" value="DUF2911"/>
    <property type="match status" value="1"/>
</dbReference>
<organism evidence="2 3">
    <name type="scientific">Pedobacter panaciterrae</name>
    <dbReference type="NCBI Taxonomy" id="363849"/>
    <lineage>
        <taxon>Bacteria</taxon>
        <taxon>Pseudomonadati</taxon>
        <taxon>Bacteroidota</taxon>
        <taxon>Sphingobacteriia</taxon>
        <taxon>Sphingobacteriales</taxon>
        <taxon>Sphingobacteriaceae</taxon>
        <taxon>Pedobacter</taxon>
    </lineage>
</organism>
<feature type="chain" id="PRO_5046355765" evidence="1">
    <location>
        <begin position="20"/>
        <end position="184"/>
    </location>
</feature>
<feature type="signal peptide" evidence="1">
    <location>
        <begin position="1"/>
        <end position="19"/>
    </location>
</feature>
<name>A0ABU8NRY9_9SPHI</name>
<comment type="caution">
    <text evidence="2">The sequence shown here is derived from an EMBL/GenBank/DDBJ whole genome shotgun (WGS) entry which is preliminary data.</text>
</comment>